<dbReference type="Gene3D" id="3.40.50.10860">
    <property type="entry name" value="Leucine Dehydrogenase, chain A, domain 1"/>
    <property type="match status" value="1"/>
</dbReference>
<dbReference type="Pfam" id="PF08501">
    <property type="entry name" value="Shikimate_dh_N"/>
    <property type="match status" value="1"/>
</dbReference>
<organism evidence="5 6">
    <name type="scientific">Ruania alkalisoli</name>
    <dbReference type="NCBI Taxonomy" id="2779775"/>
    <lineage>
        <taxon>Bacteria</taxon>
        <taxon>Bacillati</taxon>
        <taxon>Actinomycetota</taxon>
        <taxon>Actinomycetes</taxon>
        <taxon>Micrococcales</taxon>
        <taxon>Ruaniaceae</taxon>
        <taxon>Ruania</taxon>
    </lineage>
</organism>
<sequence length="293" mass="30861">MTDHERHYLVAGVTRRAAVLGHPVAHSRSPVLHAAAYEALGLTDWEYQLHDVDEHELAGFLERLDDSWAGLSLTMPLKHEALRLADHVDGLAKVVGAANTLLRQPGGLLVAANTDVHGLVASLREVAPAGWQPRSAVIVGGGATASSALAAVGELGVHHPVVLARSLARVGAVRRAAAKTGLDPEYVALDRPGAPELLRSADIVILTLPQHAADPLAEWFTGANLSPSQVLLDAVYADWPTAAAAAWEQAGGTIASGFLMLLHQACEQVRLMTGHEAPVDAMRQALTDSLARA</sequence>
<dbReference type="GO" id="GO:0009073">
    <property type="term" value="P:aromatic amino acid family biosynthetic process"/>
    <property type="evidence" value="ECO:0007669"/>
    <property type="project" value="UniProtKB-KW"/>
</dbReference>
<keyword evidence="6" id="KW-1185">Reference proteome</keyword>
<evidence type="ECO:0000313" key="6">
    <source>
        <dbReference type="Proteomes" id="UP000593758"/>
    </source>
</evidence>
<keyword evidence="2" id="KW-0057">Aromatic amino acid biosynthesis</keyword>
<dbReference type="RefSeq" id="WP_193499135.1">
    <property type="nucleotide sequence ID" value="NZ_CP063169.1"/>
</dbReference>
<dbReference type="GO" id="GO:0050661">
    <property type="term" value="F:NADP binding"/>
    <property type="evidence" value="ECO:0007669"/>
    <property type="project" value="TreeGrafter"/>
</dbReference>
<dbReference type="GO" id="GO:0019632">
    <property type="term" value="P:shikimate metabolic process"/>
    <property type="evidence" value="ECO:0007669"/>
    <property type="project" value="TreeGrafter"/>
</dbReference>
<dbReference type="PANTHER" id="PTHR21089:SF1">
    <property type="entry name" value="BIFUNCTIONAL 3-DEHYDROQUINATE DEHYDRATASE_SHIKIMATE DEHYDROGENASE, CHLOROPLASTIC"/>
    <property type="match status" value="1"/>
</dbReference>
<dbReference type="InterPro" id="IPR013708">
    <property type="entry name" value="Shikimate_DH-bd_N"/>
</dbReference>
<dbReference type="SUPFAM" id="SSF53223">
    <property type="entry name" value="Aminoacid dehydrogenase-like, N-terminal domain"/>
    <property type="match status" value="1"/>
</dbReference>
<dbReference type="CDD" id="cd01065">
    <property type="entry name" value="NAD_bind_Shikimate_DH"/>
    <property type="match status" value="1"/>
</dbReference>
<accession>A0A7M1SYB7</accession>
<dbReference type="InterPro" id="IPR036291">
    <property type="entry name" value="NAD(P)-bd_dom_sf"/>
</dbReference>
<name>A0A7M1SYB7_9MICO</name>
<dbReference type="GO" id="GO:0005829">
    <property type="term" value="C:cytosol"/>
    <property type="evidence" value="ECO:0007669"/>
    <property type="project" value="TreeGrafter"/>
</dbReference>
<dbReference type="InterPro" id="IPR041121">
    <property type="entry name" value="SDH_C"/>
</dbReference>
<evidence type="ECO:0000256" key="1">
    <source>
        <dbReference type="ARBA" id="ARBA00004871"/>
    </source>
</evidence>
<dbReference type="EMBL" id="CP063169">
    <property type="protein sequence ID" value="QOR72501.1"/>
    <property type="molecule type" value="Genomic_DNA"/>
</dbReference>
<dbReference type="InterPro" id="IPR046346">
    <property type="entry name" value="Aminoacid_DH-like_N_sf"/>
</dbReference>
<dbReference type="Gene3D" id="3.40.50.720">
    <property type="entry name" value="NAD(P)-binding Rossmann-like Domain"/>
    <property type="match status" value="1"/>
</dbReference>
<evidence type="ECO:0000256" key="2">
    <source>
        <dbReference type="ARBA" id="ARBA00023141"/>
    </source>
</evidence>
<dbReference type="KEGG" id="halt:IM660_09905"/>
<feature type="domain" description="SDH C-terminal" evidence="4">
    <location>
        <begin position="260"/>
        <end position="286"/>
    </location>
</feature>
<dbReference type="GO" id="GO:0009423">
    <property type="term" value="P:chorismate biosynthetic process"/>
    <property type="evidence" value="ECO:0007669"/>
    <property type="project" value="TreeGrafter"/>
</dbReference>
<dbReference type="PANTHER" id="PTHR21089">
    <property type="entry name" value="SHIKIMATE DEHYDROGENASE"/>
    <property type="match status" value="1"/>
</dbReference>
<proteinExistence type="predicted"/>
<keyword evidence="5" id="KW-0560">Oxidoreductase</keyword>
<keyword evidence="2" id="KW-0028">Amino-acid biosynthesis</keyword>
<dbReference type="EC" id="1.1.1.25" evidence="5"/>
<evidence type="ECO:0000259" key="4">
    <source>
        <dbReference type="Pfam" id="PF18317"/>
    </source>
</evidence>
<gene>
    <name evidence="5" type="ORF">IM660_09905</name>
</gene>
<dbReference type="NCBIfam" id="NF001311">
    <property type="entry name" value="PRK00258.1-3"/>
    <property type="match status" value="1"/>
</dbReference>
<protein>
    <submittedName>
        <fullName evidence="5">Shikimate dehydrogenase</fullName>
        <ecNumber evidence="5">1.1.1.25</ecNumber>
    </submittedName>
</protein>
<dbReference type="InterPro" id="IPR022893">
    <property type="entry name" value="Shikimate_DH_fam"/>
</dbReference>
<feature type="domain" description="Shikimate dehydrogenase substrate binding N-terminal" evidence="3">
    <location>
        <begin position="19"/>
        <end position="101"/>
    </location>
</feature>
<reference evidence="5 6" key="1">
    <citation type="submission" date="2020-10" db="EMBL/GenBank/DDBJ databases">
        <title>Haloactinobacterium sp. RN3S43, a bacterium isolated from saline soil.</title>
        <authorList>
            <person name="Sun J.-Q."/>
        </authorList>
    </citation>
    <scope>NUCLEOTIDE SEQUENCE [LARGE SCALE GENOMIC DNA]</scope>
    <source>
        <strain evidence="5 6">RN3S43</strain>
    </source>
</reference>
<dbReference type="AlphaFoldDB" id="A0A7M1SYB7"/>
<dbReference type="SUPFAM" id="SSF51735">
    <property type="entry name" value="NAD(P)-binding Rossmann-fold domains"/>
    <property type="match status" value="1"/>
</dbReference>
<dbReference type="Proteomes" id="UP000593758">
    <property type="component" value="Chromosome"/>
</dbReference>
<evidence type="ECO:0000313" key="5">
    <source>
        <dbReference type="EMBL" id="QOR72501.1"/>
    </source>
</evidence>
<evidence type="ECO:0000259" key="3">
    <source>
        <dbReference type="Pfam" id="PF08501"/>
    </source>
</evidence>
<dbReference type="Pfam" id="PF18317">
    <property type="entry name" value="SDH_C"/>
    <property type="match status" value="1"/>
</dbReference>
<dbReference type="GO" id="GO:0004764">
    <property type="term" value="F:shikimate 3-dehydrogenase (NADP+) activity"/>
    <property type="evidence" value="ECO:0007669"/>
    <property type="project" value="UniProtKB-EC"/>
</dbReference>
<comment type="pathway">
    <text evidence="1">Metabolic intermediate biosynthesis; chorismate biosynthesis; chorismate from D-erythrose 4-phosphate and phosphoenolpyruvate: step 4/7.</text>
</comment>